<feature type="domain" description="DUF2249" evidence="1">
    <location>
        <begin position="64"/>
        <end position="124"/>
    </location>
</feature>
<protein>
    <recommendedName>
        <fullName evidence="1">DUF2249 domain-containing protein</fullName>
    </recommendedName>
</protein>
<dbReference type="EMBL" id="BAAADQ010000010">
    <property type="protein sequence ID" value="GAA0544580.1"/>
    <property type="molecule type" value="Genomic_DNA"/>
</dbReference>
<dbReference type="Pfam" id="PF10006">
    <property type="entry name" value="DUF2249"/>
    <property type="match status" value="1"/>
</dbReference>
<reference evidence="2" key="2">
    <citation type="submission" date="2023-12" db="EMBL/GenBank/DDBJ databases">
        <authorList>
            <person name="Sun Q."/>
            <person name="Inoue M."/>
        </authorList>
    </citation>
    <scope>NUCLEOTIDE SEQUENCE</scope>
    <source>
        <strain evidence="2">JCM 14265</strain>
    </source>
</reference>
<dbReference type="Proteomes" id="UP001501425">
    <property type="component" value="Unassembled WGS sequence"/>
</dbReference>
<accession>A0AAV3SRU0</accession>
<dbReference type="AlphaFoldDB" id="A0AAV3SRU0"/>
<dbReference type="InterPro" id="IPR018720">
    <property type="entry name" value="DUF2249"/>
</dbReference>
<reference evidence="2" key="1">
    <citation type="journal article" date="2014" name="Int. J. Syst. Evol. Microbiol.">
        <title>Complete genome sequence of Corynebacterium casei LMG S-19264T (=DSM 44701T), isolated from a smear-ripened cheese.</title>
        <authorList>
            <consortium name="US DOE Joint Genome Institute (JGI-PGF)"/>
            <person name="Walter F."/>
            <person name="Albersmeier A."/>
            <person name="Kalinowski J."/>
            <person name="Ruckert C."/>
        </authorList>
    </citation>
    <scope>NUCLEOTIDE SEQUENCE</scope>
    <source>
        <strain evidence="2">JCM 14265</strain>
    </source>
</reference>
<sequence length="126" mass="14072">MYAVRHRVGAVVVVVGCGRHCGYSSVSATDTHWSEHVRREDYHASLRRSAHAFSHPFDEADERLDARETDGEPFGDIVAALDGEESLCLVNRFEPEPLYDVSETRGFAYGTANPADDEWYVEITPA</sequence>
<gene>
    <name evidence="2" type="ORF">GCM10008994_19420</name>
</gene>
<organism evidence="2 3">
    <name type="scientific">Halorubrum ejinorense</name>
    <dbReference type="NCBI Taxonomy" id="425309"/>
    <lineage>
        <taxon>Archaea</taxon>
        <taxon>Methanobacteriati</taxon>
        <taxon>Methanobacteriota</taxon>
        <taxon>Stenosarchaea group</taxon>
        <taxon>Halobacteria</taxon>
        <taxon>Halobacteriales</taxon>
        <taxon>Haloferacaceae</taxon>
        <taxon>Halorubrum</taxon>
    </lineage>
</organism>
<evidence type="ECO:0000259" key="1">
    <source>
        <dbReference type="Pfam" id="PF10006"/>
    </source>
</evidence>
<name>A0AAV3SRU0_9EURY</name>
<evidence type="ECO:0000313" key="3">
    <source>
        <dbReference type="Proteomes" id="UP001501425"/>
    </source>
</evidence>
<comment type="caution">
    <text evidence="2">The sequence shown here is derived from an EMBL/GenBank/DDBJ whole genome shotgun (WGS) entry which is preliminary data.</text>
</comment>
<proteinExistence type="predicted"/>
<evidence type="ECO:0000313" key="2">
    <source>
        <dbReference type="EMBL" id="GAA0544580.1"/>
    </source>
</evidence>